<dbReference type="Gene3D" id="3.40.710.10">
    <property type="entry name" value="DD-peptidase/beta-lactamase superfamily"/>
    <property type="match status" value="1"/>
</dbReference>
<organism evidence="1 2">
    <name type="scientific">Athelia psychrophila</name>
    <dbReference type="NCBI Taxonomy" id="1759441"/>
    <lineage>
        <taxon>Eukaryota</taxon>
        <taxon>Fungi</taxon>
        <taxon>Dikarya</taxon>
        <taxon>Basidiomycota</taxon>
        <taxon>Agaricomycotina</taxon>
        <taxon>Agaricomycetes</taxon>
        <taxon>Agaricomycetidae</taxon>
        <taxon>Atheliales</taxon>
        <taxon>Atheliaceae</taxon>
        <taxon>Athelia</taxon>
    </lineage>
</organism>
<name>A0A167SYL9_9AGAM</name>
<dbReference type="STRING" id="436010.A0A167SYL9"/>
<reference evidence="1 2" key="1">
    <citation type="journal article" date="2016" name="Mol. Biol. Evol.">
        <title>Comparative Genomics of Early-Diverging Mushroom-Forming Fungi Provides Insights into the Origins of Lignocellulose Decay Capabilities.</title>
        <authorList>
            <person name="Nagy L.G."/>
            <person name="Riley R."/>
            <person name="Tritt A."/>
            <person name="Adam C."/>
            <person name="Daum C."/>
            <person name="Floudas D."/>
            <person name="Sun H."/>
            <person name="Yadav J.S."/>
            <person name="Pangilinan J."/>
            <person name="Larsson K.H."/>
            <person name="Matsuura K."/>
            <person name="Barry K."/>
            <person name="Labutti K."/>
            <person name="Kuo R."/>
            <person name="Ohm R.A."/>
            <person name="Bhattacharya S.S."/>
            <person name="Shirouzu T."/>
            <person name="Yoshinaga Y."/>
            <person name="Martin F.M."/>
            <person name="Grigoriev I.V."/>
            <person name="Hibbett D.S."/>
        </authorList>
    </citation>
    <scope>NUCLEOTIDE SEQUENCE [LARGE SCALE GENOMIC DNA]</scope>
    <source>
        <strain evidence="1 2">CBS 109695</strain>
    </source>
</reference>
<dbReference type="EMBL" id="KV418641">
    <property type="protein sequence ID" value="KZP02377.1"/>
    <property type="molecule type" value="Genomic_DNA"/>
</dbReference>
<evidence type="ECO:0000313" key="1">
    <source>
        <dbReference type="EMBL" id="KZP02377.1"/>
    </source>
</evidence>
<dbReference type="AlphaFoldDB" id="A0A167SYL9"/>
<gene>
    <name evidence="1" type="ORF">FIBSPDRAFT_1055919</name>
</gene>
<accession>A0A167SYL9</accession>
<sequence length="123" mass="13608">MPGLGRRKMGSLAWGGLTNLFWWIDPGSEGGVARLYASQMLPSGGKISTDLFEAFEKDVYTAHAAIGTIPNMAGIIDHLRLHQSPDWTKLASMSAQLPEDQTRVTFEIITYTADTSYYVVLQR</sequence>
<dbReference type="Proteomes" id="UP000076532">
    <property type="component" value="Unassembled WGS sequence"/>
</dbReference>
<proteinExistence type="predicted"/>
<keyword evidence="2" id="KW-1185">Reference proteome</keyword>
<dbReference type="OrthoDB" id="428260at2759"/>
<protein>
    <submittedName>
        <fullName evidence="1">Uncharacterized protein</fullName>
    </submittedName>
</protein>
<evidence type="ECO:0000313" key="2">
    <source>
        <dbReference type="Proteomes" id="UP000076532"/>
    </source>
</evidence>
<dbReference type="InterPro" id="IPR012338">
    <property type="entry name" value="Beta-lactam/transpept-like"/>
</dbReference>